<name>A0AAD5FZA2_9ASCO</name>
<dbReference type="GO" id="GO:0046872">
    <property type="term" value="F:metal ion binding"/>
    <property type="evidence" value="ECO:0007669"/>
    <property type="project" value="UniProtKB-UniRule"/>
</dbReference>
<feature type="chain" id="PRO_5041955543" description="CFEM domain-containing protein" evidence="7">
    <location>
        <begin position="19"/>
        <end position="231"/>
    </location>
</feature>
<feature type="binding site" description="axial binding residue" evidence="5">
    <location>
        <position position="65"/>
    </location>
    <ligand>
        <name>heme</name>
        <dbReference type="ChEBI" id="CHEBI:30413"/>
    </ligand>
    <ligandPart>
        <name>Fe</name>
        <dbReference type="ChEBI" id="CHEBI:18248"/>
    </ligandPart>
</feature>
<evidence type="ECO:0000256" key="5">
    <source>
        <dbReference type="PROSITE-ProRule" id="PRU01356"/>
    </source>
</evidence>
<keyword evidence="5" id="KW-0479">Metal-binding</keyword>
<keyword evidence="3 7" id="KW-0732">Signal</keyword>
<keyword evidence="2" id="KW-0964">Secreted</keyword>
<accession>A0AAD5FZA2</accession>
<feature type="compositionally biased region" description="Polar residues" evidence="6">
    <location>
        <begin position="146"/>
        <end position="168"/>
    </location>
</feature>
<dbReference type="EMBL" id="JAIHNG010000106">
    <property type="protein sequence ID" value="KAI5959348.1"/>
    <property type="molecule type" value="Genomic_DNA"/>
</dbReference>
<feature type="disulfide bond" evidence="5">
    <location>
        <begin position="47"/>
        <end position="87"/>
    </location>
</feature>
<dbReference type="SMART" id="SM00747">
    <property type="entry name" value="CFEM"/>
    <property type="match status" value="1"/>
</dbReference>
<dbReference type="Pfam" id="PF05730">
    <property type="entry name" value="CFEM"/>
    <property type="match status" value="1"/>
</dbReference>
<evidence type="ECO:0000259" key="8">
    <source>
        <dbReference type="PROSITE" id="PS52012"/>
    </source>
</evidence>
<dbReference type="PROSITE" id="PS52012">
    <property type="entry name" value="CFEM"/>
    <property type="match status" value="1"/>
</dbReference>
<feature type="domain" description="CFEM" evidence="8">
    <location>
        <begin position="19"/>
        <end position="128"/>
    </location>
</feature>
<comment type="subcellular location">
    <subcellularLocation>
        <location evidence="1">Secreted</location>
    </subcellularLocation>
</comment>
<dbReference type="RefSeq" id="XP_051609376.1">
    <property type="nucleotide sequence ID" value="XM_051751404.1"/>
</dbReference>
<proteinExistence type="predicted"/>
<organism evidence="9 10">
    <name type="scientific">Candida theae</name>
    <dbReference type="NCBI Taxonomy" id="1198502"/>
    <lineage>
        <taxon>Eukaryota</taxon>
        <taxon>Fungi</taxon>
        <taxon>Dikarya</taxon>
        <taxon>Ascomycota</taxon>
        <taxon>Saccharomycotina</taxon>
        <taxon>Pichiomycetes</taxon>
        <taxon>Debaryomycetaceae</taxon>
        <taxon>Candida/Lodderomyces clade</taxon>
        <taxon>Candida</taxon>
    </lineage>
</organism>
<keyword evidence="5" id="KW-0408">Iron</keyword>
<evidence type="ECO:0000313" key="9">
    <source>
        <dbReference type="EMBL" id="KAI5959348.1"/>
    </source>
</evidence>
<protein>
    <recommendedName>
        <fullName evidence="8">CFEM domain-containing protein</fullName>
    </recommendedName>
</protein>
<feature type="signal peptide" evidence="7">
    <location>
        <begin position="1"/>
        <end position="18"/>
    </location>
</feature>
<evidence type="ECO:0000313" key="10">
    <source>
        <dbReference type="Proteomes" id="UP001204833"/>
    </source>
</evidence>
<keyword evidence="4 5" id="KW-1015">Disulfide bond</keyword>
<evidence type="ECO:0000256" key="2">
    <source>
        <dbReference type="ARBA" id="ARBA00022525"/>
    </source>
</evidence>
<feature type="region of interest" description="Disordered" evidence="6">
    <location>
        <begin position="145"/>
        <end position="207"/>
    </location>
</feature>
<dbReference type="InterPro" id="IPR008427">
    <property type="entry name" value="Extracellular_membr_CFEM_dom"/>
</dbReference>
<evidence type="ECO:0000256" key="6">
    <source>
        <dbReference type="SAM" id="MobiDB-lite"/>
    </source>
</evidence>
<gene>
    <name evidence="9" type="ORF">KGF57_002124</name>
</gene>
<feature type="compositionally biased region" description="Low complexity" evidence="6">
    <location>
        <begin position="186"/>
        <end position="207"/>
    </location>
</feature>
<dbReference type="Proteomes" id="UP001204833">
    <property type="component" value="Unassembled WGS sequence"/>
</dbReference>
<comment type="caution">
    <text evidence="9">The sequence shown here is derived from an EMBL/GenBank/DDBJ whole genome shotgun (WGS) entry which is preliminary data.</text>
</comment>
<feature type="disulfide bond" evidence="5">
    <location>
        <begin position="61"/>
        <end position="68"/>
    </location>
</feature>
<feature type="disulfide bond" evidence="5">
    <location>
        <begin position="70"/>
        <end position="103"/>
    </location>
</feature>
<evidence type="ECO:0000256" key="3">
    <source>
        <dbReference type="ARBA" id="ARBA00022729"/>
    </source>
</evidence>
<evidence type="ECO:0000256" key="1">
    <source>
        <dbReference type="ARBA" id="ARBA00004613"/>
    </source>
</evidence>
<feature type="disulfide bond" evidence="5">
    <location>
        <begin position="51"/>
        <end position="82"/>
    </location>
</feature>
<keyword evidence="5" id="KW-0349">Heme</keyword>
<sequence length="231" mass="23646">MLYIYTVLAAALVTLVQADNYATYPKIPKTASINGFADPIVDLLPDCAKDCVKYSTSNTPCPYWDTGCFCVMPQWSGLVGQCIAKNCKGEDVQSARFLATSLCSTVGANTWMMPASISDMMASAASGAKEVTTISGKTAMSWVTAPGSSDTNVISETGSSNGGASETGSASNAEKTSESESESESETASVNSASTTSGSSSTSTGSTSNIAALQAGSMGTVILCVLVSFLM</sequence>
<keyword evidence="10" id="KW-1185">Reference proteome</keyword>
<evidence type="ECO:0000256" key="4">
    <source>
        <dbReference type="ARBA" id="ARBA00023157"/>
    </source>
</evidence>
<evidence type="ECO:0000256" key="7">
    <source>
        <dbReference type="SAM" id="SignalP"/>
    </source>
</evidence>
<reference evidence="9 10" key="1">
    <citation type="journal article" date="2022" name="DNA Res.">
        <title>Genome analysis of five recently described species of the CUG-Ser clade uncovers Candida theae as a new hybrid lineage with pathogenic potential in the Candida parapsilosis species complex.</title>
        <authorList>
            <person name="Mixao V."/>
            <person name="Del Olmo V."/>
            <person name="Hegedusova E."/>
            <person name="Saus E."/>
            <person name="Pryszcz L."/>
            <person name="Cillingova A."/>
            <person name="Nosek J."/>
            <person name="Gabaldon T."/>
        </authorList>
    </citation>
    <scope>NUCLEOTIDE SEQUENCE [LARGE SCALE GENOMIC DNA]</scope>
    <source>
        <strain evidence="9 10">CBS 12239</strain>
    </source>
</reference>
<dbReference type="GO" id="GO:0005576">
    <property type="term" value="C:extracellular region"/>
    <property type="evidence" value="ECO:0007669"/>
    <property type="project" value="UniProtKB-SubCell"/>
</dbReference>
<dbReference type="GeneID" id="76150183"/>
<dbReference type="AlphaFoldDB" id="A0AAD5FZA2"/>